<keyword evidence="7" id="KW-0249">Electron transport</keyword>
<dbReference type="InterPro" id="IPR029039">
    <property type="entry name" value="Flavoprotein-like_sf"/>
</dbReference>
<dbReference type="InterPro" id="IPR008254">
    <property type="entry name" value="Flavodoxin/NO_synth"/>
</dbReference>
<dbReference type="GO" id="GO:0010181">
    <property type="term" value="F:FMN binding"/>
    <property type="evidence" value="ECO:0007669"/>
    <property type="project" value="InterPro"/>
</dbReference>
<dbReference type="GO" id="GO:0009055">
    <property type="term" value="F:electron transfer activity"/>
    <property type="evidence" value="ECO:0007669"/>
    <property type="project" value="InterPro"/>
</dbReference>
<dbReference type="Gene3D" id="3.40.50.360">
    <property type="match status" value="1"/>
</dbReference>
<dbReference type="SUPFAM" id="SSF52218">
    <property type="entry name" value="Flavoproteins"/>
    <property type="match status" value="1"/>
</dbReference>
<gene>
    <name evidence="9" type="ORF">P4706_28355</name>
</gene>
<evidence type="ECO:0000256" key="3">
    <source>
        <dbReference type="ARBA" id="ARBA00005267"/>
    </source>
</evidence>
<dbReference type="PROSITE" id="PS00201">
    <property type="entry name" value="FLAVODOXIN"/>
    <property type="match status" value="1"/>
</dbReference>
<evidence type="ECO:0000256" key="2">
    <source>
        <dbReference type="ARBA" id="ARBA00003297"/>
    </source>
</evidence>
<keyword evidence="4" id="KW-0813">Transport</keyword>
<dbReference type="PROSITE" id="PS50902">
    <property type="entry name" value="FLAVODOXIN_LIKE"/>
    <property type="match status" value="1"/>
</dbReference>
<dbReference type="RefSeq" id="WP_367408447.1">
    <property type="nucleotide sequence ID" value="NZ_JARNBH010000042.1"/>
</dbReference>
<dbReference type="InterPro" id="IPR001226">
    <property type="entry name" value="Flavodoxin_CS"/>
</dbReference>
<evidence type="ECO:0000256" key="6">
    <source>
        <dbReference type="ARBA" id="ARBA00022643"/>
    </source>
</evidence>
<reference evidence="9 10" key="1">
    <citation type="submission" date="2023-03" db="EMBL/GenBank/DDBJ databases">
        <title>Bacillus Genome Sequencing.</title>
        <authorList>
            <person name="Dunlap C."/>
        </authorList>
    </citation>
    <scope>NUCLEOTIDE SEQUENCE [LARGE SCALE GENOMIC DNA]</scope>
    <source>
        <strain evidence="9 10">B-41290</strain>
    </source>
</reference>
<dbReference type="PANTHER" id="PTHR42809">
    <property type="entry name" value="FLAVODOXIN 2"/>
    <property type="match status" value="1"/>
</dbReference>
<proteinExistence type="inferred from homology"/>
<organism evidence="9 10">
    <name type="scientific">Peribacillus castrilensis</name>
    <dbReference type="NCBI Taxonomy" id="2897690"/>
    <lineage>
        <taxon>Bacteria</taxon>
        <taxon>Bacillati</taxon>
        <taxon>Bacillota</taxon>
        <taxon>Bacilli</taxon>
        <taxon>Bacillales</taxon>
        <taxon>Bacillaceae</taxon>
        <taxon>Peribacillus</taxon>
    </lineage>
</organism>
<feature type="domain" description="Flavodoxin-like" evidence="8">
    <location>
        <begin position="3"/>
        <end position="136"/>
    </location>
</feature>
<evidence type="ECO:0000256" key="5">
    <source>
        <dbReference type="ARBA" id="ARBA00022630"/>
    </source>
</evidence>
<dbReference type="InterPro" id="IPR050619">
    <property type="entry name" value="Flavodoxin"/>
</dbReference>
<comment type="function">
    <text evidence="2">Low-potential electron donor to a number of redox enzymes.</text>
</comment>
<dbReference type="EMBL" id="JARNBH010000042">
    <property type="protein sequence ID" value="MEC0276907.1"/>
    <property type="molecule type" value="Genomic_DNA"/>
</dbReference>
<keyword evidence="5" id="KW-0285">Flavoprotein</keyword>
<accession>A0AAW9NR73</accession>
<evidence type="ECO:0000256" key="1">
    <source>
        <dbReference type="ARBA" id="ARBA00001917"/>
    </source>
</evidence>
<dbReference type="Pfam" id="PF00258">
    <property type="entry name" value="Flavodoxin_1"/>
    <property type="match status" value="1"/>
</dbReference>
<comment type="caution">
    <text evidence="9">The sequence shown here is derived from an EMBL/GenBank/DDBJ whole genome shotgun (WGS) entry which is preliminary data.</text>
</comment>
<comment type="cofactor">
    <cofactor evidence="1">
        <name>FMN</name>
        <dbReference type="ChEBI" id="CHEBI:58210"/>
    </cofactor>
</comment>
<protein>
    <submittedName>
        <fullName evidence="9">Flavodoxin domain-containing protein</fullName>
    </submittedName>
</protein>
<dbReference type="PANTHER" id="PTHR42809:SF1">
    <property type="entry name" value="FLAVODOXIN 1"/>
    <property type="match status" value="1"/>
</dbReference>
<evidence type="ECO:0000259" key="8">
    <source>
        <dbReference type="PROSITE" id="PS50902"/>
    </source>
</evidence>
<evidence type="ECO:0000313" key="9">
    <source>
        <dbReference type="EMBL" id="MEC0276907.1"/>
    </source>
</evidence>
<keyword evidence="6" id="KW-0288">FMN</keyword>
<evidence type="ECO:0000256" key="4">
    <source>
        <dbReference type="ARBA" id="ARBA00022448"/>
    </source>
</evidence>
<evidence type="ECO:0000313" key="10">
    <source>
        <dbReference type="Proteomes" id="UP001307168"/>
    </source>
</evidence>
<keyword evidence="10" id="KW-1185">Reference proteome</keyword>
<sequence length="143" mass="16375">MKLAIVYHSAGGNTKALAEIIHSYLPGAEIYRIADFSLEKIDEYDGLLIGTYTWGSGDIPAKMLSFYRELEERDISHLTTGVFGTGETNYKHFCNAVNHFRNMLYINSNLAVVLKVEQMYQTTDLKRIKKFVELFQNKVRNSI</sequence>
<comment type="similarity">
    <text evidence="3">Belongs to the flavodoxin family.</text>
</comment>
<evidence type="ECO:0000256" key="7">
    <source>
        <dbReference type="ARBA" id="ARBA00022982"/>
    </source>
</evidence>
<dbReference type="AlphaFoldDB" id="A0AAW9NR73"/>
<dbReference type="GO" id="GO:0016651">
    <property type="term" value="F:oxidoreductase activity, acting on NAD(P)H"/>
    <property type="evidence" value="ECO:0007669"/>
    <property type="project" value="UniProtKB-ARBA"/>
</dbReference>
<dbReference type="Proteomes" id="UP001307168">
    <property type="component" value="Unassembled WGS sequence"/>
</dbReference>
<name>A0AAW9NR73_9BACI</name>